<gene>
    <name evidence="1" type="ORF">C5Y96_16435</name>
</gene>
<dbReference type="EMBL" id="PUIA01000051">
    <property type="protein sequence ID" value="PQO27966.1"/>
    <property type="molecule type" value="Genomic_DNA"/>
</dbReference>
<reference evidence="1 2" key="1">
    <citation type="submission" date="2018-02" db="EMBL/GenBank/DDBJ databases">
        <title>Comparative genomes isolates from brazilian mangrove.</title>
        <authorList>
            <person name="Araujo J.E."/>
            <person name="Taketani R.G."/>
            <person name="Silva M.C.P."/>
            <person name="Loureco M.V."/>
            <person name="Andreote F.D."/>
        </authorList>
    </citation>
    <scope>NUCLEOTIDE SEQUENCE [LARGE SCALE GENOMIC DNA]</scope>
    <source>
        <strain evidence="1 2">HEX-2 MGV</strain>
    </source>
</reference>
<evidence type="ECO:0000313" key="1">
    <source>
        <dbReference type="EMBL" id="PQO27966.1"/>
    </source>
</evidence>
<comment type="caution">
    <text evidence="1">The sequence shown here is derived from an EMBL/GenBank/DDBJ whole genome shotgun (WGS) entry which is preliminary data.</text>
</comment>
<accession>A0A2S8F736</accession>
<evidence type="ECO:0000313" key="2">
    <source>
        <dbReference type="Proteomes" id="UP000240009"/>
    </source>
</evidence>
<sequence length="139" mass="16039">MAEPQEFEIELVHKTQAVCVGMFRLSAGEDDPRRCLLALECQLGQFQAADWNYFDALCQIREQLELLGWRPRCYGACEDVYPSNMCRDMGQGMVAYRNEIGRPAAQEHLVETFATSSEIEPASVEQQRVFFQRWLQSPR</sequence>
<proteinExistence type="predicted"/>
<organism evidence="1 2">
    <name type="scientific">Blastopirellula marina</name>
    <dbReference type="NCBI Taxonomy" id="124"/>
    <lineage>
        <taxon>Bacteria</taxon>
        <taxon>Pseudomonadati</taxon>
        <taxon>Planctomycetota</taxon>
        <taxon>Planctomycetia</taxon>
        <taxon>Pirellulales</taxon>
        <taxon>Pirellulaceae</taxon>
        <taxon>Blastopirellula</taxon>
    </lineage>
</organism>
<dbReference type="Proteomes" id="UP000240009">
    <property type="component" value="Unassembled WGS sequence"/>
</dbReference>
<name>A0A2S8F736_9BACT</name>
<dbReference type="AlphaFoldDB" id="A0A2S8F736"/>
<protein>
    <submittedName>
        <fullName evidence="1">Uncharacterized protein</fullName>
    </submittedName>
</protein>